<keyword evidence="15" id="KW-1185">Reference proteome</keyword>
<keyword evidence="2" id="KW-0028">Amino-acid biosynthesis</keyword>
<protein>
    <recommendedName>
        <fullName evidence="10">cystathionine gamma-synthase</fullName>
        <ecNumber evidence="10">2.5.1.48</ecNumber>
    </recommendedName>
    <alternativeName>
        <fullName evidence="11">O-succinylhomoserine (thiol)-lyase</fullName>
    </alternativeName>
</protein>
<keyword evidence="4 12" id="KW-0663">Pyridoxal phosphate</keyword>
<dbReference type="InterPro" id="IPR015422">
    <property type="entry name" value="PyrdxlP-dep_Trfase_small"/>
</dbReference>
<dbReference type="GO" id="GO:0009086">
    <property type="term" value="P:methionine biosynthetic process"/>
    <property type="evidence" value="ECO:0007669"/>
    <property type="project" value="UniProtKB-KW"/>
</dbReference>
<dbReference type="Proteomes" id="UP000799437">
    <property type="component" value="Unassembled WGS sequence"/>
</dbReference>
<dbReference type="InterPro" id="IPR051750">
    <property type="entry name" value="Trans-sulfuration_enzymes"/>
</dbReference>
<proteinExistence type="inferred from homology"/>
<dbReference type="InterPro" id="IPR015424">
    <property type="entry name" value="PyrdxlP-dep_Trfase"/>
</dbReference>
<dbReference type="RefSeq" id="XP_033603176.1">
    <property type="nucleotide sequence ID" value="XM_033749263.1"/>
</dbReference>
<dbReference type="InterPro" id="IPR000277">
    <property type="entry name" value="Cys/Met-Metab_PyrdxlP-dep_enz"/>
</dbReference>
<dbReference type="GeneID" id="54490317"/>
<comment type="similarity">
    <text evidence="9">Belongs to the trans-sulfuration enzymes family. MET7 subfamily.</text>
</comment>
<feature type="region of interest" description="Disordered" evidence="13">
    <location>
        <begin position="185"/>
        <end position="215"/>
    </location>
</feature>
<evidence type="ECO:0000256" key="5">
    <source>
        <dbReference type="ARBA" id="ARBA00023167"/>
    </source>
</evidence>
<comment type="pathway">
    <text evidence="8">Amino-acid biosynthesis; L-methionine biosynthesis via de novo pathway; L-cystathionine from O-succinyl-L-homoserine: step 1/1.</text>
</comment>
<dbReference type="FunFam" id="3.90.1150.10:FF:000063">
    <property type="entry name" value="Probable cystathionine gamma-synthase"/>
    <property type="match status" value="1"/>
</dbReference>
<name>A0A6A6WDS8_9PEZI</name>
<evidence type="ECO:0000313" key="15">
    <source>
        <dbReference type="Proteomes" id="UP000799437"/>
    </source>
</evidence>
<sequence>MAVAIEVGETIPPLTAHAVSVSLPTWRANVGYEEGERWVVDAMKTGYPRFFIHKSIARLAETIVADHALPQQTAMLFPSHTNALQCQEFLFRKAQDLSLHDVQVIDFVLCPDYEHKLADRKMPPKFSAVLYPQEKFSVAKQFWQHTGCGLSSRRAEYCHQLYDEKVMVNKAKAEGMCRSIKGPKRYQKKMSIDQSSDTNGHDVNETSDPADTQDSTQFVEERFGRHLGMSLAPNAKLAVKRRIAGNLTADVELSEAIILAKNDETTRLMTGFSEDDVYLFPNGMNAIYNTHRNMRIARGEIKSISFGFPYVDSLKILEKFGPGCLFYGFGESEDLDNLEKRLADGERYLALFCEFPGNPLLKCPDLERIHRLADQYDFMVVVDETIGNFLNVDVLQFADVVVSSLTKIFSGDCNVMGGSAILNPKGKNYDLLKKTWDTEYEDNVWSEDAIVLERNSRDFVSRIERINGNAEAVCDLLREHPKIKQVNYPKYSKTRQYYDRCRLPKGGYGGLLSATFYATEDAIAFYDHLDTAKGPSLGTNFTLSSPYVILAHYGELDWAASLGVDSNLVRFSIGLEEKAELVETFRRALAAIAA</sequence>
<evidence type="ECO:0000256" key="11">
    <source>
        <dbReference type="ARBA" id="ARBA00083849"/>
    </source>
</evidence>
<comment type="cofactor">
    <cofactor evidence="1 12">
        <name>pyridoxal 5'-phosphate</name>
        <dbReference type="ChEBI" id="CHEBI:597326"/>
    </cofactor>
</comment>
<evidence type="ECO:0000256" key="9">
    <source>
        <dbReference type="ARBA" id="ARBA00061376"/>
    </source>
</evidence>
<dbReference type="AlphaFoldDB" id="A0A6A6WDS8"/>
<organism evidence="14 15">
    <name type="scientific">Pseudovirgaria hyperparasitica</name>
    <dbReference type="NCBI Taxonomy" id="470096"/>
    <lineage>
        <taxon>Eukaryota</taxon>
        <taxon>Fungi</taxon>
        <taxon>Dikarya</taxon>
        <taxon>Ascomycota</taxon>
        <taxon>Pezizomycotina</taxon>
        <taxon>Dothideomycetes</taxon>
        <taxon>Dothideomycetes incertae sedis</taxon>
        <taxon>Acrospermales</taxon>
        <taxon>Acrospermaceae</taxon>
        <taxon>Pseudovirgaria</taxon>
    </lineage>
</organism>
<evidence type="ECO:0000256" key="2">
    <source>
        <dbReference type="ARBA" id="ARBA00022605"/>
    </source>
</evidence>
<feature type="compositionally biased region" description="Polar residues" evidence="13">
    <location>
        <begin position="206"/>
        <end position="215"/>
    </location>
</feature>
<evidence type="ECO:0000256" key="13">
    <source>
        <dbReference type="SAM" id="MobiDB-lite"/>
    </source>
</evidence>
<evidence type="ECO:0000256" key="8">
    <source>
        <dbReference type="ARBA" id="ARBA00060510"/>
    </source>
</evidence>
<gene>
    <name evidence="14" type="ORF">EJ05DRAFT_535652</name>
</gene>
<evidence type="ECO:0000256" key="12">
    <source>
        <dbReference type="RuleBase" id="RU362118"/>
    </source>
</evidence>
<comment type="catalytic activity">
    <reaction evidence="6">
        <text>O-succinyl-L-homoserine + L-cysteine = L,L-cystathionine + succinate + H(+)</text>
        <dbReference type="Rhea" id="RHEA:20397"/>
        <dbReference type="ChEBI" id="CHEBI:15378"/>
        <dbReference type="ChEBI" id="CHEBI:30031"/>
        <dbReference type="ChEBI" id="CHEBI:35235"/>
        <dbReference type="ChEBI" id="CHEBI:57661"/>
        <dbReference type="ChEBI" id="CHEBI:58161"/>
        <dbReference type="EC" id="2.5.1.48"/>
    </reaction>
</comment>
<keyword evidence="5" id="KW-0486">Methionine biosynthesis</keyword>
<evidence type="ECO:0000313" key="14">
    <source>
        <dbReference type="EMBL" id="KAF2760725.1"/>
    </source>
</evidence>
<evidence type="ECO:0000256" key="10">
    <source>
        <dbReference type="ARBA" id="ARBA00066530"/>
    </source>
</evidence>
<dbReference type="OrthoDB" id="10047078at2759"/>
<keyword evidence="3 14" id="KW-0808">Transferase</keyword>
<dbReference type="Pfam" id="PF01053">
    <property type="entry name" value="Cys_Met_Meta_PP"/>
    <property type="match status" value="1"/>
</dbReference>
<accession>A0A6A6WDS8</accession>
<evidence type="ECO:0000256" key="1">
    <source>
        <dbReference type="ARBA" id="ARBA00001933"/>
    </source>
</evidence>
<dbReference type="FunFam" id="3.40.640.10:FF:000111">
    <property type="entry name" value="Cystathionine gamma-synthase"/>
    <property type="match status" value="1"/>
</dbReference>
<reference evidence="14" key="1">
    <citation type="journal article" date="2020" name="Stud. Mycol.">
        <title>101 Dothideomycetes genomes: a test case for predicting lifestyles and emergence of pathogens.</title>
        <authorList>
            <person name="Haridas S."/>
            <person name="Albert R."/>
            <person name="Binder M."/>
            <person name="Bloem J."/>
            <person name="Labutti K."/>
            <person name="Salamov A."/>
            <person name="Andreopoulos B."/>
            <person name="Baker S."/>
            <person name="Barry K."/>
            <person name="Bills G."/>
            <person name="Bluhm B."/>
            <person name="Cannon C."/>
            <person name="Castanera R."/>
            <person name="Culley D."/>
            <person name="Daum C."/>
            <person name="Ezra D."/>
            <person name="Gonzalez J."/>
            <person name="Henrissat B."/>
            <person name="Kuo A."/>
            <person name="Liang C."/>
            <person name="Lipzen A."/>
            <person name="Lutzoni F."/>
            <person name="Magnuson J."/>
            <person name="Mondo S."/>
            <person name="Nolan M."/>
            <person name="Ohm R."/>
            <person name="Pangilinan J."/>
            <person name="Park H.-J."/>
            <person name="Ramirez L."/>
            <person name="Alfaro M."/>
            <person name="Sun H."/>
            <person name="Tritt A."/>
            <person name="Yoshinaga Y."/>
            <person name="Zwiers L.-H."/>
            <person name="Turgeon B."/>
            <person name="Goodwin S."/>
            <person name="Spatafora J."/>
            <person name="Crous P."/>
            <person name="Grigoriev I."/>
        </authorList>
    </citation>
    <scope>NUCLEOTIDE SEQUENCE</scope>
    <source>
        <strain evidence="14">CBS 121739</strain>
    </source>
</reference>
<dbReference type="EC" id="2.5.1.48" evidence="10"/>
<comment type="function">
    <text evidence="7">Catalyzes the formation of L-cystathionine from O-succinyl-L-homoserine (OSHS) and L-cysteine, via a gamma-replacement reaction. In the absence of thiol, catalyzes gamma-elimination to form 2-oxobutanoate, succinate and ammonia.</text>
</comment>
<evidence type="ECO:0000256" key="3">
    <source>
        <dbReference type="ARBA" id="ARBA00022679"/>
    </source>
</evidence>
<evidence type="ECO:0000256" key="7">
    <source>
        <dbReference type="ARBA" id="ARBA00058439"/>
    </source>
</evidence>
<dbReference type="GO" id="GO:0030170">
    <property type="term" value="F:pyridoxal phosphate binding"/>
    <property type="evidence" value="ECO:0007669"/>
    <property type="project" value="InterPro"/>
</dbReference>
<dbReference type="SUPFAM" id="SSF53383">
    <property type="entry name" value="PLP-dependent transferases"/>
    <property type="match status" value="1"/>
</dbReference>
<evidence type="ECO:0000256" key="4">
    <source>
        <dbReference type="ARBA" id="ARBA00022898"/>
    </source>
</evidence>
<dbReference type="InterPro" id="IPR015421">
    <property type="entry name" value="PyrdxlP-dep_Trfase_major"/>
</dbReference>
<dbReference type="EMBL" id="ML996567">
    <property type="protein sequence ID" value="KAF2760725.1"/>
    <property type="molecule type" value="Genomic_DNA"/>
</dbReference>
<dbReference type="PANTHER" id="PTHR42699:SF1">
    <property type="entry name" value="CYSTATHIONINE GAMMA-SYNTHASE-RELATED"/>
    <property type="match status" value="1"/>
</dbReference>
<dbReference type="Gene3D" id="3.40.640.10">
    <property type="entry name" value="Type I PLP-dependent aspartate aminotransferase-like (Major domain)"/>
    <property type="match status" value="1"/>
</dbReference>
<dbReference type="GO" id="GO:0003962">
    <property type="term" value="F:cystathionine gamma-synthase activity"/>
    <property type="evidence" value="ECO:0007669"/>
    <property type="project" value="UniProtKB-EC"/>
</dbReference>
<dbReference type="PANTHER" id="PTHR42699">
    <property type="match status" value="1"/>
</dbReference>
<evidence type="ECO:0000256" key="6">
    <source>
        <dbReference type="ARBA" id="ARBA00051441"/>
    </source>
</evidence>
<dbReference type="Gene3D" id="3.90.1150.10">
    <property type="entry name" value="Aspartate Aminotransferase, domain 1"/>
    <property type="match status" value="1"/>
</dbReference>
<dbReference type="GO" id="GO:0019346">
    <property type="term" value="P:transsulfuration"/>
    <property type="evidence" value="ECO:0007669"/>
    <property type="project" value="InterPro"/>
</dbReference>